<organism evidence="1">
    <name type="scientific">Timema tahoe</name>
    <dbReference type="NCBI Taxonomy" id="61484"/>
    <lineage>
        <taxon>Eukaryota</taxon>
        <taxon>Metazoa</taxon>
        <taxon>Ecdysozoa</taxon>
        <taxon>Arthropoda</taxon>
        <taxon>Hexapoda</taxon>
        <taxon>Insecta</taxon>
        <taxon>Pterygota</taxon>
        <taxon>Neoptera</taxon>
        <taxon>Polyneoptera</taxon>
        <taxon>Phasmatodea</taxon>
        <taxon>Timematodea</taxon>
        <taxon>Timematoidea</taxon>
        <taxon>Timematidae</taxon>
        <taxon>Timema</taxon>
    </lineage>
</organism>
<accession>A0A7R9IBS0</accession>
<evidence type="ECO:0000313" key="1">
    <source>
        <dbReference type="EMBL" id="CAD7452782.1"/>
    </source>
</evidence>
<protein>
    <submittedName>
        <fullName evidence="1">Uncharacterized protein</fullName>
    </submittedName>
</protein>
<proteinExistence type="predicted"/>
<reference evidence="1" key="1">
    <citation type="submission" date="2020-11" db="EMBL/GenBank/DDBJ databases">
        <authorList>
            <person name="Tran Van P."/>
        </authorList>
    </citation>
    <scope>NUCLEOTIDE SEQUENCE</scope>
</reference>
<gene>
    <name evidence="1" type="ORF">TTEB3V08_LOCUS952</name>
</gene>
<name>A0A7R9IBS0_9NEOP</name>
<dbReference type="AlphaFoldDB" id="A0A7R9IBS0"/>
<dbReference type="EMBL" id="OE000176">
    <property type="protein sequence ID" value="CAD7452782.1"/>
    <property type="molecule type" value="Genomic_DNA"/>
</dbReference>
<sequence length="296" mass="32874">MVGWARLKAELEESNRSVRQLSAGTVATGKVNIEEGNPHLRRRRVENHLGKKLSSPKRDSNLNIPVLGSLAQQETSTLGMRKVEFRGSTPALAWRKSGKQFKKTTLNTPDRDTNPNLPVIGRLVYPKSDALDQRFLTGGPRNNILIPLVLLLGLLQRRSSHTHKVASSATERNVQTDTNITILENVVNCCYSDFEPPFTAERDGRAIVNRIVTELAVKHATLATCLRGANTCPNRQDWTAHLRGRRVGTHLGKNTLCRPDRDPNSDLSVFSGPCLTRPFGHRDNVTQLSSPGRQNN</sequence>